<organism evidence="3 4">
    <name type="scientific">Arthrobacter jinronghuae</name>
    <dbReference type="NCBI Taxonomy" id="2964609"/>
    <lineage>
        <taxon>Bacteria</taxon>
        <taxon>Bacillati</taxon>
        <taxon>Actinomycetota</taxon>
        <taxon>Actinomycetes</taxon>
        <taxon>Micrococcales</taxon>
        <taxon>Micrococcaceae</taxon>
        <taxon>Arthrobacter</taxon>
    </lineage>
</organism>
<dbReference type="EMBL" id="JANFLP010000012">
    <property type="protein sequence ID" value="MCQ1950658.1"/>
    <property type="molecule type" value="Genomic_DNA"/>
</dbReference>
<reference evidence="3 4" key="1">
    <citation type="submission" date="2022-07" db="EMBL/GenBank/DDBJ databases">
        <title>Novel species in genus Arthrobacter.</title>
        <authorList>
            <person name="Liu Y."/>
        </authorList>
    </citation>
    <scope>NUCLEOTIDE SEQUENCE [LARGE SCALE GENOMIC DNA]</scope>
    <source>
        <strain evidence="4">zg-Y859</strain>
    </source>
</reference>
<sequence length="505" mass="55130">MAAGTGTASRFLVDEALVLPPLHELAGVAKVAQPREGRRTEVRYDTPDGSLRRRGFSLSRHTDDDGGTRWERSAPSLEPAVRASNTTGPGAGVPAELVEDLQAVLRGREPVPVQTLVTRYLEYGLLDGAGTVLARVTDESTRAEGIGAEPSGPDRRVWAVASAGGALGKDAGTMFLAAGAVPAGTDGVGGQDAVRHPEGTVAGNGDTPDRTDAGILDARSPVALLLLEYLREQFEELLRHDPRVRRGDADGIHKMRVATRRLRSALSSYRSIMDTEPGRSLRGELRWLARVLGKARDAQVMRHRLQQLIAAEPADLVMGPVAARVDEELLHDYREAYGHVREALHSQRYFQALDGLEALLDSPFWTETAREPAGPAAARIIRRDRKRLHRRVRSTRTLTGDDYAEALHDARKDAKQLRYAAEVWAPVQPKEAKEMVDAAEHVQKVLGEYQDSVVTQAYLRRMGATALAAGENGFTYGRLHALEQASAQSARERFAHAWKGFPTSP</sequence>
<dbReference type="Pfam" id="PF05235">
    <property type="entry name" value="CHAD"/>
    <property type="match status" value="1"/>
</dbReference>
<evidence type="ECO:0000313" key="4">
    <source>
        <dbReference type="Proteomes" id="UP001206924"/>
    </source>
</evidence>
<dbReference type="SMART" id="SM00880">
    <property type="entry name" value="CHAD"/>
    <property type="match status" value="1"/>
</dbReference>
<feature type="domain" description="CHAD" evidence="2">
    <location>
        <begin position="219"/>
        <end position="503"/>
    </location>
</feature>
<dbReference type="InterPro" id="IPR033469">
    <property type="entry name" value="CYTH-like_dom_sf"/>
</dbReference>
<evidence type="ECO:0000259" key="2">
    <source>
        <dbReference type="PROSITE" id="PS51708"/>
    </source>
</evidence>
<dbReference type="SUPFAM" id="SSF55154">
    <property type="entry name" value="CYTH-like phosphatases"/>
    <property type="match status" value="1"/>
</dbReference>
<dbReference type="Proteomes" id="UP001206924">
    <property type="component" value="Unassembled WGS sequence"/>
</dbReference>
<feature type="compositionally biased region" description="Basic and acidic residues" evidence="1">
    <location>
        <begin position="33"/>
        <end position="46"/>
    </location>
</feature>
<dbReference type="Gene3D" id="1.40.20.10">
    <property type="entry name" value="CHAD domain"/>
    <property type="match status" value="1"/>
</dbReference>
<evidence type="ECO:0000313" key="3">
    <source>
        <dbReference type="EMBL" id="MCQ1950658.1"/>
    </source>
</evidence>
<dbReference type="PANTHER" id="PTHR39339:SF1">
    <property type="entry name" value="CHAD DOMAIN-CONTAINING PROTEIN"/>
    <property type="match status" value="1"/>
</dbReference>
<comment type="caution">
    <text evidence="3">The sequence shown here is derived from an EMBL/GenBank/DDBJ whole genome shotgun (WGS) entry which is preliminary data.</text>
</comment>
<dbReference type="PROSITE" id="PS51708">
    <property type="entry name" value="CHAD"/>
    <property type="match status" value="1"/>
</dbReference>
<dbReference type="InterPro" id="IPR038186">
    <property type="entry name" value="CHAD_dom_sf"/>
</dbReference>
<protein>
    <submittedName>
        <fullName evidence="3">CHAD domain-containing protein</fullName>
    </submittedName>
</protein>
<keyword evidence="4" id="KW-1185">Reference proteome</keyword>
<feature type="region of interest" description="Disordered" evidence="1">
    <location>
        <begin position="33"/>
        <end position="75"/>
    </location>
</feature>
<accession>A0ABT1NSE4</accession>
<dbReference type="RefSeq" id="WP_255865912.1">
    <property type="nucleotide sequence ID" value="NZ_CP104263.1"/>
</dbReference>
<feature type="compositionally biased region" description="Basic and acidic residues" evidence="1">
    <location>
        <begin position="60"/>
        <end position="72"/>
    </location>
</feature>
<proteinExistence type="predicted"/>
<dbReference type="PANTHER" id="PTHR39339">
    <property type="entry name" value="SLR1444 PROTEIN"/>
    <property type="match status" value="1"/>
</dbReference>
<name>A0ABT1NSE4_9MICC</name>
<dbReference type="InterPro" id="IPR007899">
    <property type="entry name" value="CHAD_dom"/>
</dbReference>
<evidence type="ECO:0000256" key="1">
    <source>
        <dbReference type="SAM" id="MobiDB-lite"/>
    </source>
</evidence>
<gene>
    <name evidence="3" type="ORF">NNX28_12070</name>
</gene>